<proteinExistence type="predicted"/>
<accession>A0A059G754</accession>
<dbReference type="PATRIC" id="fig|1280953.3.peg.2035"/>
<feature type="transmembrane region" description="Helical" evidence="1">
    <location>
        <begin position="61"/>
        <end position="83"/>
    </location>
</feature>
<dbReference type="Proteomes" id="UP000024942">
    <property type="component" value="Unassembled WGS sequence"/>
</dbReference>
<dbReference type="RefSeq" id="WP_051624725.1">
    <property type="nucleotide sequence ID" value="NZ_ARYL01000013.1"/>
</dbReference>
<protein>
    <submittedName>
        <fullName evidence="2">ExoD-like membrane protein</fullName>
    </submittedName>
</protein>
<keyword evidence="1" id="KW-0812">Transmembrane</keyword>
<dbReference type="eggNOG" id="COG3932">
    <property type="taxonomic scope" value="Bacteria"/>
</dbReference>
<reference evidence="2 3" key="1">
    <citation type="journal article" date="2014" name="Antonie Van Leeuwenhoek">
        <title>Hyphomonas beringensis sp. nov. and Hyphomonas chukchiensis sp. nov., isolated from surface seawater of the Bering Sea and Chukchi Sea.</title>
        <authorList>
            <person name="Li C."/>
            <person name="Lai Q."/>
            <person name="Li G."/>
            <person name="Dong C."/>
            <person name="Wang J."/>
            <person name="Liao Y."/>
            <person name="Shao Z."/>
        </authorList>
    </citation>
    <scope>NUCLEOTIDE SEQUENCE [LARGE SCALE GENOMIC DNA]</scope>
    <source>
        <strain evidence="2 3">SCH89</strain>
    </source>
</reference>
<evidence type="ECO:0000313" key="2">
    <source>
        <dbReference type="EMBL" id="KDA02559.1"/>
    </source>
</evidence>
<organism evidence="2 3">
    <name type="scientific">Hyphomonas oceanitis SCH89</name>
    <dbReference type="NCBI Taxonomy" id="1280953"/>
    <lineage>
        <taxon>Bacteria</taxon>
        <taxon>Pseudomonadati</taxon>
        <taxon>Pseudomonadota</taxon>
        <taxon>Alphaproteobacteria</taxon>
        <taxon>Hyphomonadales</taxon>
        <taxon>Hyphomonadaceae</taxon>
        <taxon>Hyphomonas</taxon>
    </lineage>
</organism>
<evidence type="ECO:0000256" key="1">
    <source>
        <dbReference type="SAM" id="Phobius"/>
    </source>
</evidence>
<dbReference type="STRING" id="1280953.HOC_10074"/>
<keyword evidence="3" id="KW-1185">Reference proteome</keyword>
<dbReference type="PIRSF" id="PIRSF033239">
    <property type="entry name" value="ExoD"/>
    <property type="match status" value="1"/>
</dbReference>
<dbReference type="Pfam" id="PF06055">
    <property type="entry name" value="ExoD"/>
    <property type="match status" value="1"/>
</dbReference>
<dbReference type="EMBL" id="ARYL01000013">
    <property type="protein sequence ID" value="KDA02559.1"/>
    <property type="molecule type" value="Genomic_DNA"/>
</dbReference>
<feature type="transmembrane region" description="Helical" evidence="1">
    <location>
        <begin position="147"/>
        <end position="167"/>
    </location>
</feature>
<gene>
    <name evidence="2" type="ORF">HOC_10074</name>
</gene>
<dbReference type="InterPro" id="IPR010331">
    <property type="entry name" value="ExoD"/>
</dbReference>
<evidence type="ECO:0000313" key="3">
    <source>
        <dbReference type="Proteomes" id="UP000024942"/>
    </source>
</evidence>
<dbReference type="PANTHER" id="PTHR41795:SF1">
    <property type="entry name" value="EXOPOLYSACCHARIDE SYNTHESIS PROTEIN"/>
    <property type="match status" value="1"/>
</dbReference>
<dbReference type="AlphaFoldDB" id="A0A059G754"/>
<feature type="transmembrane region" description="Helical" evidence="1">
    <location>
        <begin position="172"/>
        <end position="193"/>
    </location>
</feature>
<dbReference type="OrthoDB" id="7949130at2"/>
<keyword evidence="1" id="KW-1133">Transmembrane helix</keyword>
<keyword evidence="1" id="KW-0472">Membrane</keyword>
<comment type="caution">
    <text evidence="2">The sequence shown here is derived from an EMBL/GenBank/DDBJ whole genome shotgun (WGS) entry which is preliminary data.</text>
</comment>
<name>A0A059G754_9PROT</name>
<feature type="transmembrane region" description="Helical" evidence="1">
    <location>
        <begin position="36"/>
        <end position="54"/>
    </location>
</feature>
<sequence>MANNHPLQNVLKTAADEAPGDKVSFGDLLDLWEDRTFGPIFTILGLLIVLPPLGAIPGLPLVIGMVLVLFAFQMMVGSTHVWVPETVEKLSVSKKKVRKADEKAKGVLQEIDSWVTHRLSWAISQPARQIAAGVVMMLGLTLIPLEMVPFAVAVPGLAITMIGLAIFARDGLLMLVALGLSLAAFGVVGMAFLA</sequence>
<dbReference type="PANTHER" id="PTHR41795">
    <property type="entry name" value="EXOPOLYSACCHARIDE SYNTHESIS PROTEIN"/>
    <property type="match status" value="1"/>
</dbReference>